<dbReference type="PANTHER" id="PTHR22760:SF4">
    <property type="entry name" value="GPI MANNOSYLTRANSFERASE 3"/>
    <property type="match status" value="1"/>
</dbReference>
<dbReference type="AlphaFoldDB" id="A0A9N9DBD0"/>
<feature type="transmembrane region" description="Helical" evidence="10">
    <location>
        <begin position="71"/>
        <end position="90"/>
    </location>
</feature>
<evidence type="ECO:0000256" key="5">
    <source>
        <dbReference type="ARBA" id="ARBA00022692"/>
    </source>
</evidence>
<keyword evidence="12" id="KW-1185">Reference proteome</keyword>
<accession>A0A9N9DBD0</accession>
<evidence type="ECO:0000313" key="11">
    <source>
        <dbReference type="EMBL" id="CAG8635041.1"/>
    </source>
</evidence>
<evidence type="ECO:0000256" key="6">
    <source>
        <dbReference type="ARBA" id="ARBA00022824"/>
    </source>
</evidence>
<evidence type="ECO:0000256" key="7">
    <source>
        <dbReference type="ARBA" id="ARBA00022989"/>
    </source>
</evidence>
<protein>
    <recommendedName>
        <fullName evidence="10">Mannosyltransferase</fullName>
        <ecNumber evidence="10">2.4.1.-</ecNumber>
    </recommendedName>
</protein>
<name>A0A9N9DBD0_9GLOM</name>
<evidence type="ECO:0000256" key="4">
    <source>
        <dbReference type="ARBA" id="ARBA00022679"/>
    </source>
</evidence>
<dbReference type="GO" id="GO:0006506">
    <property type="term" value="P:GPI anchor biosynthetic process"/>
    <property type="evidence" value="ECO:0007669"/>
    <property type="project" value="TreeGrafter"/>
</dbReference>
<comment type="caution">
    <text evidence="11">The sequence shown here is derived from an EMBL/GenBank/DDBJ whole genome shotgun (WGS) entry which is preliminary data.</text>
</comment>
<keyword evidence="7 10" id="KW-1133">Transmembrane helix</keyword>
<dbReference type="GO" id="GO:0005789">
    <property type="term" value="C:endoplasmic reticulum membrane"/>
    <property type="evidence" value="ECO:0007669"/>
    <property type="project" value="UniProtKB-SubCell"/>
</dbReference>
<evidence type="ECO:0000313" key="12">
    <source>
        <dbReference type="Proteomes" id="UP000789739"/>
    </source>
</evidence>
<dbReference type="Pfam" id="PF03901">
    <property type="entry name" value="Glyco_transf_22"/>
    <property type="match status" value="1"/>
</dbReference>
<evidence type="ECO:0000256" key="9">
    <source>
        <dbReference type="ARBA" id="ARBA00024708"/>
    </source>
</evidence>
<comment type="similarity">
    <text evidence="2">Belongs to the glycosyltransferase 22 family. PIGB subfamily.</text>
</comment>
<comment type="caution">
    <text evidence="10">Lacks conserved residue(s) required for the propagation of feature annotation.</text>
</comment>
<keyword evidence="3 10" id="KW-0328">Glycosyltransferase</keyword>
<feature type="transmembrane region" description="Helical" evidence="10">
    <location>
        <begin position="126"/>
        <end position="145"/>
    </location>
</feature>
<keyword evidence="4" id="KW-0808">Transferase</keyword>
<dbReference type="OrthoDB" id="416834at2759"/>
<dbReference type="EMBL" id="CAJVPI010002076">
    <property type="protein sequence ID" value="CAG8635041.1"/>
    <property type="molecule type" value="Genomic_DNA"/>
</dbReference>
<comment type="function">
    <text evidence="9">Mannosyltransferase involved in glycosylphosphatidylinositol-anchor biosynthesis. Transfers the third mannose to Man2-GlcN-acyl-PI during GPI precursor assembly.</text>
</comment>
<evidence type="ECO:0000256" key="8">
    <source>
        <dbReference type="ARBA" id="ARBA00023136"/>
    </source>
</evidence>
<dbReference type="EC" id="2.4.1.-" evidence="10"/>
<sequence>MTSMLPFTVFGIARTIQQYREYTELGKSQDVGESGGKMLRLQKSPLKKSLSTQASEADKTEKMIGSAKHNAWRIPLLFLLVWVISGYSLLSHKEFRFIQPLLPIFIMFTSFGITQYLSSRIRISKLLIVLLVITNLPVGIYMSLIHQRGVVDVMSYLRKEAQNGRVDEIGFLMPCHSTPGYCNLHVNVPMWFLTCEPPIEIPENELGNYMDESDMFYADPVGFLQREFDKVPHDNVMHMHDSNKRKWPSHLVMFENLMSDIGTLLTGSSYRECARFFNSHFHDDSRRRGDVIVLCIRRAEDNL</sequence>
<evidence type="ECO:0000256" key="2">
    <source>
        <dbReference type="ARBA" id="ARBA00006065"/>
    </source>
</evidence>
<evidence type="ECO:0000256" key="10">
    <source>
        <dbReference type="RuleBase" id="RU363075"/>
    </source>
</evidence>
<evidence type="ECO:0000256" key="1">
    <source>
        <dbReference type="ARBA" id="ARBA00004477"/>
    </source>
</evidence>
<keyword evidence="8 10" id="KW-0472">Membrane</keyword>
<dbReference type="PANTHER" id="PTHR22760">
    <property type="entry name" value="GLYCOSYLTRANSFERASE"/>
    <property type="match status" value="1"/>
</dbReference>
<proteinExistence type="inferred from homology"/>
<reference evidence="11" key="1">
    <citation type="submission" date="2021-06" db="EMBL/GenBank/DDBJ databases">
        <authorList>
            <person name="Kallberg Y."/>
            <person name="Tangrot J."/>
            <person name="Rosling A."/>
        </authorList>
    </citation>
    <scope>NUCLEOTIDE SEQUENCE</scope>
    <source>
        <strain evidence="11">BR232B</strain>
    </source>
</reference>
<feature type="transmembrane region" description="Helical" evidence="10">
    <location>
        <begin position="96"/>
        <end position="114"/>
    </location>
</feature>
<gene>
    <name evidence="11" type="ORF">PBRASI_LOCUS9460</name>
</gene>
<keyword evidence="6 10" id="KW-0256">Endoplasmic reticulum</keyword>
<organism evidence="11 12">
    <name type="scientific">Paraglomus brasilianum</name>
    <dbReference type="NCBI Taxonomy" id="144538"/>
    <lineage>
        <taxon>Eukaryota</taxon>
        <taxon>Fungi</taxon>
        <taxon>Fungi incertae sedis</taxon>
        <taxon>Mucoromycota</taxon>
        <taxon>Glomeromycotina</taxon>
        <taxon>Glomeromycetes</taxon>
        <taxon>Paraglomerales</taxon>
        <taxon>Paraglomeraceae</taxon>
        <taxon>Paraglomus</taxon>
    </lineage>
</organism>
<dbReference type="Proteomes" id="UP000789739">
    <property type="component" value="Unassembled WGS sequence"/>
</dbReference>
<dbReference type="GO" id="GO:0000026">
    <property type="term" value="F:alpha-1,2-mannosyltransferase activity"/>
    <property type="evidence" value="ECO:0007669"/>
    <property type="project" value="TreeGrafter"/>
</dbReference>
<keyword evidence="5 10" id="KW-0812">Transmembrane</keyword>
<comment type="subcellular location">
    <subcellularLocation>
        <location evidence="1 10">Endoplasmic reticulum membrane</location>
        <topology evidence="1 10">Multi-pass membrane protein</topology>
    </subcellularLocation>
</comment>
<dbReference type="InterPro" id="IPR005599">
    <property type="entry name" value="GPI_mannosylTrfase"/>
</dbReference>
<evidence type="ECO:0000256" key="3">
    <source>
        <dbReference type="ARBA" id="ARBA00022676"/>
    </source>
</evidence>